<evidence type="ECO:0000313" key="2">
    <source>
        <dbReference type="EMBL" id="KAH7051166.1"/>
    </source>
</evidence>
<evidence type="ECO:0000256" key="1">
    <source>
        <dbReference type="SAM" id="MobiDB-lite"/>
    </source>
</evidence>
<feature type="compositionally biased region" description="Basic and acidic residues" evidence="1">
    <location>
        <begin position="99"/>
        <end position="116"/>
    </location>
</feature>
<name>A0ABQ8GBQ1_9PEZI</name>
<evidence type="ECO:0000313" key="3">
    <source>
        <dbReference type="Proteomes" id="UP000774617"/>
    </source>
</evidence>
<comment type="caution">
    <text evidence="2">The sequence shown here is derived from an EMBL/GenBank/DDBJ whole genome shotgun (WGS) entry which is preliminary data.</text>
</comment>
<reference evidence="2 3" key="1">
    <citation type="journal article" date="2021" name="Nat. Commun.">
        <title>Genetic determinants of endophytism in the Arabidopsis root mycobiome.</title>
        <authorList>
            <person name="Mesny F."/>
            <person name="Miyauchi S."/>
            <person name="Thiergart T."/>
            <person name="Pickel B."/>
            <person name="Atanasova L."/>
            <person name="Karlsson M."/>
            <person name="Huettel B."/>
            <person name="Barry K.W."/>
            <person name="Haridas S."/>
            <person name="Chen C."/>
            <person name="Bauer D."/>
            <person name="Andreopoulos W."/>
            <person name="Pangilinan J."/>
            <person name="LaButti K."/>
            <person name="Riley R."/>
            <person name="Lipzen A."/>
            <person name="Clum A."/>
            <person name="Drula E."/>
            <person name="Henrissat B."/>
            <person name="Kohler A."/>
            <person name="Grigoriev I.V."/>
            <person name="Martin F.M."/>
            <person name="Hacquard S."/>
        </authorList>
    </citation>
    <scope>NUCLEOTIDE SEQUENCE [LARGE SCALE GENOMIC DNA]</scope>
    <source>
        <strain evidence="2 3">MPI-SDFR-AT-0080</strain>
    </source>
</reference>
<feature type="region of interest" description="Disordered" evidence="1">
    <location>
        <begin position="99"/>
        <end position="119"/>
    </location>
</feature>
<accession>A0ABQ8GBQ1</accession>
<dbReference type="Proteomes" id="UP000774617">
    <property type="component" value="Unassembled WGS sequence"/>
</dbReference>
<dbReference type="EMBL" id="JAGTJR010000012">
    <property type="protein sequence ID" value="KAH7051166.1"/>
    <property type="molecule type" value="Genomic_DNA"/>
</dbReference>
<gene>
    <name evidence="2" type="ORF">B0J12DRAFT_79161</name>
</gene>
<organism evidence="2 3">
    <name type="scientific">Macrophomina phaseolina</name>
    <dbReference type="NCBI Taxonomy" id="35725"/>
    <lineage>
        <taxon>Eukaryota</taxon>
        <taxon>Fungi</taxon>
        <taxon>Dikarya</taxon>
        <taxon>Ascomycota</taxon>
        <taxon>Pezizomycotina</taxon>
        <taxon>Dothideomycetes</taxon>
        <taxon>Dothideomycetes incertae sedis</taxon>
        <taxon>Botryosphaeriales</taxon>
        <taxon>Botryosphaeriaceae</taxon>
        <taxon>Macrophomina</taxon>
    </lineage>
</organism>
<sequence>MFHNRAASRSLCLSPGWIEAGGCRAQEQKKRRRWQGGARIDFHRTKNAETLRTAPRGCMAYNVARRTGTEAEIWMRRAGKNARRRKTVTWGVSRDKKQKLTVERDTNSSQPVERHTGARTHCRPADTECERRRRWNSPCAKQIEVRLKEQIRRLELWGASKMA</sequence>
<keyword evidence="3" id="KW-1185">Reference proteome</keyword>
<protein>
    <submittedName>
        <fullName evidence="2">Uncharacterized protein</fullName>
    </submittedName>
</protein>
<proteinExistence type="predicted"/>